<organism evidence="2 3">
    <name type="scientific">Hominiventricola aquisgranensis</name>
    <dbReference type="NCBI Taxonomy" id="3133164"/>
    <lineage>
        <taxon>Bacteria</taxon>
        <taxon>Bacillati</taxon>
        <taxon>Bacillota</taxon>
        <taxon>Clostridia</taxon>
        <taxon>Lachnospirales</taxon>
        <taxon>Lachnospiraceae</taxon>
        <taxon>Hominiventricola</taxon>
    </lineage>
</organism>
<keyword evidence="2" id="KW-0012">Acyltransferase</keyword>
<comment type="caution">
    <text evidence="2">The sequence shown here is derived from an EMBL/GenBank/DDBJ whole genome shotgun (WGS) entry which is preliminary data.</text>
</comment>
<evidence type="ECO:0000313" key="3">
    <source>
        <dbReference type="Proteomes" id="UP001470288"/>
    </source>
</evidence>
<dbReference type="InterPro" id="IPR000182">
    <property type="entry name" value="GNAT_dom"/>
</dbReference>
<dbReference type="SUPFAM" id="SSF55729">
    <property type="entry name" value="Acyl-CoA N-acyltransferases (Nat)"/>
    <property type="match status" value="1"/>
</dbReference>
<dbReference type="PANTHER" id="PTHR43792">
    <property type="entry name" value="GNAT FAMILY, PUTATIVE (AFU_ORTHOLOGUE AFUA_3G00765)-RELATED-RELATED"/>
    <property type="match status" value="1"/>
</dbReference>
<dbReference type="RefSeq" id="WP_349143483.1">
    <property type="nucleotide sequence ID" value="NZ_JBBMFC010000001.1"/>
</dbReference>
<dbReference type="Proteomes" id="UP001470288">
    <property type="component" value="Unassembled WGS sequence"/>
</dbReference>
<dbReference type="EC" id="2.3.1.-" evidence="2"/>
<protein>
    <submittedName>
        <fullName evidence="2">GNAT family N-acetyltransferase</fullName>
        <ecNumber evidence="2">2.3.1.-</ecNumber>
    </submittedName>
</protein>
<dbReference type="Gene3D" id="3.40.630.30">
    <property type="match status" value="1"/>
</dbReference>
<dbReference type="InterPro" id="IPR051531">
    <property type="entry name" value="N-acetyltransferase"/>
</dbReference>
<reference evidence="2 3" key="1">
    <citation type="submission" date="2024-03" db="EMBL/GenBank/DDBJ databases">
        <title>Human intestinal bacterial collection.</title>
        <authorList>
            <person name="Pauvert C."/>
            <person name="Hitch T.C.A."/>
            <person name="Clavel T."/>
        </authorList>
    </citation>
    <scope>NUCLEOTIDE SEQUENCE [LARGE SCALE GENOMIC DNA]</scope>
    <source>
        <strain evidence="2 3">CLA-AA-H78B</strain>
    </source>
</reference>
<evidence type="ECO:0000313" key="2">
    <source>
        <dbReference type="EMBL" id="MEQ2577386.1"/>
    </source>
</evidence>
<dbReference type="Pfam" id="PF13302">
    <property type="entry name" value="Acetyltransf_3"/>
    <property type="match status" value="1"/>
</dbReference>
<name>A0ABV1HWS3_9FIRM</name>
<dbReference type="GO" id="GO:0016746">
    <property type="term" value="F:acyltransferase activity"/>
    <property type="evidence" value="ECO:0007669"/>
    <property type="project" value="UniProtKB-KW"/>
</dbReference>
<proteinExistence type="predicted"/>
<keyword evidence="3" id="KW-1185">Reference proteome</keyword>
<keyword evidence="2" id="KW-0808">Transferase</keyword>
<evidence type="ECO:0000259" key="1">
    <source>
        <dbReference type="PROSITE" id="PS51186"/>
    </source>
</evidence>
<dbReference type="EMBL" id="JBBMFC010000001">
    <property type="protein sequence ID" value="MEQ2577386.1"/>
    <property type="molecule type" value="Genomic_DNA"/>
</dbReference>
<dbReference type="InterPro" id="IPR016181">
    <property type="entry name" value="Acyl_CoA_acyltransferase"/>
</dbReference>
<sequence length="181" mass="21176">MKESEKQDYIALSYTYSCMKSAFKDEEFIEDLWNGFLNGKSFTCTVYDQKTGDYVGYCAIKDPEKPDWELAIELKPEWCHKRYGTEVVSLFLKRLAKVTEKRFFRARVATDNYASQALMKKLGASPNGVSQLLLRGETLEEFRRENQDMIDDRFRKLADEFGVKPEEMLGNVLEYRLDVKE</sequence>
<gene>
    <name evidence="2" type="ORF">WMO62_00840</name>
</gene>
<dbReference type="PROSITE" id="PS51186">
    <property type="entry name" value="GNAT"/>
    <property type="match status" value="1"/>
</dbReference>
<feature type="domain" description="N-acetyltransferase" evidence="1">
    <location>
        <begin position="1"/>
        <end position="145"/>
    </location>
</feature>
<accession>A0ABV1HWS3</accession>